<reference evidence="2" key="1">
    <citation type="journal article" date="2011" name="ISME J.">
        <title>The endosymbionts of the deep-sea tubeworms Riftia pachyptila and Tevnia jerichonana share an identical physiology as revealed by proteogenomic analyses.</title>
        <authorList>
            <person name="Gardebrecht A."/>
            <person name="Markert S."/>
            <person name="Felbeck H."/>
            <person name="Thuermer A."/>
            <person name="Albrecht D."/>
            <person name="Wollherr A."/>
            <person name="Kabisch J."/>
            <person name="Lehmann R."/>
            <person name="Daniel R."/>
            <person name="Liesegang H."/>
            <person name="Hecker M."/>
            <person name="Sievert S.M."/>
            <person name="Schweder T."/>
        </authorList>
    </citation>
    <scope>NUCLEOTIDE SEQUENCE [LARGE SCALE GENOMIC DNA]</scope>
</reference>
<protein>
    <submittedName>
        <fullName evidence="2">Putative Zn-dependent hydrolase</fullName>
    </submittedName>
</protein>
<dbReference type="RefSeq" id="WP_005965195.1">
    <property type="nucleotide sequence ID" value="NZ_AFOC01000081.1"/>
</dbReference>
<dbReference type="AlphaFoldDB" id="G2DG03"/>
<dbReference type="InterPro" id="IPR036866">
    <property type="entry name" value="RibonucZ/Hydroxyglut_hydro"/>
</dbReference>
<dbReference type="GO" id="GO:0005737">
    <property type="term" value="C:cytoplasm"/>
    <property type="evidence" value="ECO:0007669"/>
    <property type="project" value="TreeGrafter"/>
</dbReference>
<dbReference type="PATRIC" id="fig|1048808.3.peg.2577"/>
<dbReference type="GO" id="GO:0016787">
    <property type="term" value="F:hydrolase activity"/>
    <property type="evidence" value="ECO:0007669"/>
    <property type="project" value="UniProtKB-KW"/>
</dbReference>
<dbReference type="PANTHER" id="PTHR15032:SF4">
    <property type="entry name" value="N-ACYL-PHOSPHATIDYLETHANOLAMINE-HYDROLYZING PHOSPHOLIPASE D"/>
    <property type="match status" value="1"/>
</dbReference>
<comment type="caution">
    <text evidence="2">The sequence shown here is derived from an EMBL/GenBank/DDBJ whole genome shotgun (WGS) entry which is preliminary data.</text>
</comment>
<gene>
    <name evidence="2" type="ORF">Rifp1Sym_db00070</name>
</gene>
<dbReference type="PANTHER" id="PTHR15032">
    <property type="entry name" value="N-ACYL-PHOSPHATIDYLETHANOLAMINE-HYDROLYZING PHOSPHOLIPASE D"/>
    <property type="match status" value="1"/>
</dbReference>
<evidence type="ECO:0000313" key="3">
    <source>
        <dbReference type="Proteomes" id="UP000004491"/>
    </source>
</evidence>
<accession>G2DG03</accession>
<name>G2DG03_9GAMM</name>
<dbReference type="InterPro" id="IPR001279">
    <property type="entry name" value="Metallo-B-lactamas"/>
</dbReference>
<dbReference type="Gene3D" id="3.60.15.10">
    <property type="entry name" value="Ribonuclease Z/Hydroxyacylglutathione hydrolase-like"/>
    <property type="match status" value="1"/>
</dbReference>
<proteinExistence type="predicted"/>
<evidence type="ECO:0000313" key="2">
    <source>
        <dbReference type="EMBL" id="EGV50454.1"/>
    </source>
</evidence>
<sequence length="367" mass="41199">MSEFGFSTGSLDLEEMKKHTKAITGAAFTLIMSFACSVMSNQNNKEMDNKHRHQTSAGFQNYPPVQTAAPKGTFFYLRRFWDSVFLPDVPDGHVLPEFEALQLLNSVEGDRVTWLGQASFLIRIAGKTILTDPFLTDFASPISWAGPRRFVPPGIPLDKLPSIDIVIVSHNHYDHLDDETVNSLANKDAIQVVVPFGLKSFFTERGYINVTELDWNDQISIGNIKLIALPAVHDSARSTDDQNKTLWASWVILGPKNKIYFIGDTGYSNTIFKQIGSRYGPFDYAIIPISAYEPRKLMWMSHVTPEEAVTVGKEVGANTLIASHWGTINLSDEPPWEPPRRFSRAGLYNGFAEEELWVMKIGETRPL</sequence>
<dbReference type="Proteomes" id="UP000004491">
    <property type="component" value="Unassembled WGS sequence"/>
</dbReference>
<organism evidence="2 3">
    <name type="scientific">endosymbiont of Riftia pachyptila</name>
    <name type="common">vent Ph05</name>
    <dbReference type="NCBI Taxonomy" id="1048808"/>
    <lineage>
        <taxon>Bacteria</taxon>
        <taxon>Pseudomonadati</taxon>
        <taxon>Pseudomonadota</taxon>
        <taxon>Gammaproteobacteria</taxon>
        <taxon>sulfur-oxidizing symbionts</taxon>
    </lineage>
</organism>
<keyword evidence="2" id="KW-0378">Hydrolase</keyword>
<dbReference type="SUPFAM" id="SSF56281">
    <property type="entry name" value="Metallo-hydrolase/oxidoreductase"/>
    <property type="match status" value="1"/>
</dbReference>
<dbReference type="EMBL" id="AFOC01000081">
    <property type="protein sequence ID" value="EGV50454.1"/>
    <property type="molecule type" value="Genomic_DNA"/>
</dbReference>
<feature type="domain" description="Metallo-beta-lactamase" evidence="1">
    <location>
        <begin position="128"/>
        <end position="325"/>
    </location>
</feature>
<keyword evidence="3" id="KW-1185">Reference proteome</keyword>
<dbReference type="Pfam" id="PF12706">
    <property type="entry name" value="Lactamase_B_2"/>
    <property type="match status" value="1"/>
</dbReference>
<evidence type="ECO:0000259" key="1">
    <source>
        <dbReference type="Pfam" id="PF12706"/>
    </source>
</evidence>